<keyword evidence="3" id="KW-1133">Transmembrane helix</keyword>
<feature type="compositionally biased region" description="Polar residues" evidence="2">
    <location>
        <begin position="717"/>
        <end position="732"/>
    </location>
</feature>
<dbReference type="Proteomes" id="UP000515156">
    <property type="component" value="Chromosome 13"/>
</dbReference>
<keyword evidence="3" id="KW-0812">Transmembrane</keyword>
<evidence type="ECO:0000313" key="6">
    <source>
        <dbReference type="RefSeq" id="XP_030078091.1"/>
    </source>
</evidence>
<dbReference type="InterPro" id="IPR004088">
    <property type="entry name" value="KH_dom_type_1"/>
</dbReference>
<feature type="compositionally biased region" description="Polar residues" evidence="2">
    <location>
        <begin position="700"/>
        <end position="709"/>
    </location>
</feature>
<reference evidence="6 7" key="1">
    <citation type="submission" date="2025-04" db="UniProtKB">
        <authorList>
            <consortium name="RefSeq"/>
        </authorList>
    </citation>
    <scope>IDENTIFICATION</scope>
</reference>
<gene>
    <name evidence="6 7 8" type="primary">AKAP1</name>
</gene>
<dbReference type="InterPro" id="IPR002999">
    <property type="entry name" value="Tudor"/>
</dbReference>
<dbReference type="PROSITE" id="PS50084">
    <property type="entry name" value="KH_TYPE_1"/>
    <property type="match status" value="1"/>
</dbReference>
<dbReference type="GeneID" id="115482463"/>
<dbReference type="AlphaFoldDB" id="A0A6P7ZLQ0"/>
<dbReference type="Gene3D" id="2.40.50.90">
    <property type="match status" value="1"/>
</dbReference>
<evidence type="ECO:0000256" key="1">
    <source>
        <dbReference type="PROSITE-ProRule" id="PRU00117"/>
    </source>
</evidence>
<evidence type="ECO:0000313" key="7">
    <source>
        <dbReference type="RefSeq" id="XP_030078092.1"/>
    </source>
</evidence>
<keyword evidence="3" id="KW-0472">Membrane</keyword>
<evidence type="ECO:0000256" key="3">
    <source>
        <dbReference type="SAM" id="Phobius"/>
    </source>
</evidence>
<dbReference type="GO" id="GO:0003723">
    <property type="term" value="F:RNA binding"/>
    <property type="evidence" value="ECO:0007669"/>
    <property type="project" value="UniProtKB-UniRule"/>
</dbReference>
<dbReference type="SMART" id="SM00322">
    <property type="entry name" value="KH"/>
    <property type="match status" value="1"/>
</dbReference>
<dbReference type="CTD" id="8165"/>
<dbReference type="Gene3D" id="3.30.1370.10">
    <property type="entry name" value="K Homology domain, type 1"/>
    <property type="match status" value="1"/>
</dbReference>
<dbReference type="GO" id="GO:0034237">
    <property type="term" value="F:protein kinase A regulatory subunit binding"/>
    <property type="evidence" value="ECO:0007669"/>
    <property type="project" value="TreeGrafter"/>
</dbReference>
<dbReference type="PANTHER" id="PTHR22948:SF65">
    <property type="entry name" value="A-KINASE ANCHORING PROTEIN 1"/>
    <property type="match status" value="1"/>
</dbReference>
<dbReference type="InterPro" id="IPR047367">
    <property type="entry name" value="Tudor_AKAP1"/>
</dbReference>
<organism evidence="5 8">
    <name type="scientific">Microcaecilia unicolor</name>
    <dbReference type="NCBI Taxonomy" id="1415580"/>
    <lineage>
        <taxon>Eukaryota</taxon>
        <taxon>Metazoa</taxon>
        <taxon>Chordata</taxon>
        <taxon>Craniata</taxon>
        <taxon>Vertebrata</taxon>
        <taxon>Euteleostomi</taxon>
        <taxon>Amphibia</taxon>
        <taxon>Gymnophiona</taxon>
        <taxon>Siphonopidae</taxon>
        <taxon>Microcaecilia</taxon>
    </lineage>
</organism>
<dbReference type="RefSeq" id="XP_030078092.1">
    <property type="nucleotide sequence ID" value="XM_030222232.1"/>
</dbReference>
<feature type="compositionally biased region" description="Basic and acidic residues" evidence="2">
    <location>
        <begin position="733"/>
        <end position="753"/>
    </location>
</feature>
<dbReference type="GO" id="GO:0016020">
    <property type="term" value="C:membrane"/>
    <property type="evidence" value="ECO:0007669"/>
    <property type="project" value="TreeGrafter"/>
</dbReference>
<dbReference type="RefSeq" id="XP_030078091.1">
    <property type="nucleotide sequence ID" value="XM_030222231.1"/>
</dbReference>
<dbReference type="KEGG" id="muo:115482463"/>
<dbReference type="PROSITE" id="PS50304">
    <property type="entry name" value="TUDOR"/>
    <property type="match status" value="1"/>
</dbReference>
<dbReference type="Gene3D" id="2.30.30.140">
    <property type="match status" value="1"/>
</dbReference>
<name>A0A6P7ZLQ0_9AMPH</name>
<feature type="region of interest" description="Disordered" evidence="2">
    <location>
        <begin position="700"/>
        <end position="780"/>
    </location>
</feature>
<dbReference type="SUPFAM" id="SSF63748">
    <property type="entry name" value="Tudor/PWWP/MBT"/>
    <property type="match status" value="1"/>
</dbReference>
<dbReference type="CDD" id="cd22395">
    <property type="entry name" value="KH-I_AKAP1"/>
    <property type="match status" value="1"/>
</dbReference>
<dbReference type="RefSeq" id="XP_030078093.1">
    <property type="nucleotide sequence ID" value="XM_030222233.1"/>
</dbReference>
<evidence type="ECO:0000313" key="8">
    <source>
        <dbReference type="RefSeq" id="XP_030078093.1"/>
    </source>
</evidence>
<dbReference type="InterPro" id="IPR036612">
    <property type="entry name" value="KH_dom_type_1_sf"/>
</dbReference>
<sequence>MAFRFRTFFPYTLPGVLALIGWWWFFSRKKQQIISNDGQAPANVCNRQIETTKTEPLAAEDLNCMKVQPVYRDQEKCQENDDLCTKSTVEVILPSEIQQPLSSLVTNFSSPTESIETHIHEPNDKYQETVHETSTTSQEINYPLVTNIIKLHSFSIPKLDSHSQEIQVTDVLIPIIEPEEKYNCSSCKVKTKCEEKQVANKVLDNKAMTIKCTEETSLEFGHMPAVSLKPEKEALTPMTFPCGHMPAVSLKPEKEALTPMTFPCGQLVRPIQFIELPSMQTGTHTTTPKMVVEQPAVVNEMFMDKSSQTVEEKIIGSPEFNEVVEKDVQTSADETMTLHTEFCKNISIEKGTLTTSVGEKTFEPHKIKAIALIEEGTQAATMNRTIQHNKEVAIEKDAHVAAVEKKAFSFKESNDILVLGKDAQTSSLEKEIVQCNEAEESESALTGKLLNSYMECDVRENDSEKKNSQSQIHQGKASEYCETMRCVVGNLGREKNEDEGLVKEEAEKIEQVAINIISKVILAATKEILSCATTDISDNVKVLEHERDCLLEQENGTLLASQKFVWEQNLVKYNRESETDIKPNIVIKPTFSEEERHAEVKGFVSFFKNVNLSSPVHRDPAELKPKNLVQSEHHEKILSSVPSLGESFEETNIVTEDSGCSVCTSEDGIGSEDPLRSTGFSCIAANQHFDFLNTSRIGDTSMDQDTVSTEEPLAPGSQENKNISYSNGIQKESSPDLRNDGHWSTETEADHSGGSDVNSMDSVDSGCAPGKTKNIQNDKQGTECKKSELVIWEIEVPKHLVGRLIGKQGRYVSFLKQTSGAKIYISTLPYTQEFQICHIEGSQQQVDRALNMIGKKFKELNLTNIYAPPPPLTLPSLPMTSWLMLPDGITVEVIVVNVVNAGHMFVQQHTHPTFHALRSLDQQMYLCYSQPGIPTLPTPVEVGVICAAPGVDGAWWRAQVVAYHKDGNEVEIRYVDYGGYERVKIEILRQIRSDFVTLPFQGAEVLLDNVIPLSDEDQFSSEADVTVNEMTRGTALLAQVTNYDGVTGLPLIQLWSMLGDEVVSINRALVERGFAQWIDSY</sequence>
<dbReference type="CDD" id="cd20407">
    <property type="entry name" value="Tudor_AKAP1"/>
    <property type="match status" value="1"/>
</dbReference>
<dbReference type="InterPro" id="IPR047368">
    <property type="entry name" value="KH-I_AKAP1"/>
</dbReference>
<dbReference type="SUPFAM" id="SSF54791">
    <property type="entry name" value="Eukaryotic type KH-domain (KH-domain type I)"/>
    <property type="match status" value="1"/>
</dbReference>
<dbReference type="InterPro" id="IPR035437">
    <property type="entry name" value="SNase_OB-fold_sf"/>
</dbReference>
<dbReference type="Pfam" id="PF00567">
    <property type="entry name" value="TUDOR"/>
    <property type="match status" value="1"/>
</dbReference>
<evidence type="ECO:0000256" key="2">
    <source>
        <dbReference type="SAM" id="MobiDB-lite"/>
    </source>
</evidence>
<feature type="transmembrane region" description="Helical" evidence="3">
    <location>
        <begin position="7"/>
        <end position="26"/>
    </location>
</feature>
<accession>A0A6P7ZLQ0</accession>
<proteinExistence type="predicted"/>
<dbReference type="InterPro" id="IPR004087">
    <property type="entry name" value="KH_dom"/>
</dbReference>
<keyword evidence="1" id="KW-0694">RNA-binding</keyword>
<protein>
    <submittedName>
        <fullName evidence="6 7">A-kinase anchor protein 1, mitochondrial isoform X1</fullName>
    </submittedName>
</protein>
<dbReference type="InterPro" id="IPR050621">
    <property type="entry name" value="Tudor_domain_containing"/>
</dbReference>
<dbReference type="SMART" id="SM00333">
    <property type="entry name" value="TUDOR"/>
    <property type="match status" value="1"/>
</dbReference>
<dbReference type="GO" id="GO:0005739">
    <property type="term" value="C:mitochondrion"/>
    <property type="evidence" value="ECO:0007669"/>
    <property type="project" value="UniProtKB-ARBA"/>
</dbReference>
<evidence type="ECO:0000313" key="5">
    <source>
        <dbReference type="Proteomes" id="UP000515156"/>
    </source>
</evidence>
<dbReference type="PANTHER" id="PTHR22948">
    <property type="entry name" value="TUDOR DOMAIN CONTAINING PROTEIN"/>
    <property type="match status" value="1"/>
</dbReference>
<feature type="domain" description="Tudor" evidence="4">
    <location>
        <begin position="939"/>
        <end position="998"/>
    </location>
</feature>
<dbReference type="Pfam" id="PF00013">
    <property type="entry name" value="KH_1"/>
    <property type="match status" value="1"/>
</dbReference>
<keyword evidence="5" id="KW-1185">Reference proteome</keyword>
<evidence type="ECO:0000259" key="4">
    <source>
        <dbReference type="PROSITE" id="PS50304"/>
    </source>
</evidence>
<dbReference type="OrthoDB" id="10069557at2759"/>